<feature type="compositionally biased region" description="Pro residues" evidence="1">
    <location>
        <begin position="166"/>
        <end position="175"/>
    </location>
</feature>
<comment type="caution">
    <text evidence="4">The sequence shown here is derived from an EMBL/GenBank/DDBJ whole genome shotgun (WGS) entry which is preliminary data.</text>
</comment>
<feature type="compositionally biased region" description="Low complexity" evidence="1">
    <location>
        <begin position="99"/>
        <end position="109"/>
    </location>
</feature>
<dbReference type="GO" id="GO:0070382">
    <property type="term" value="C:exocytic vesicle"/>
    <property type="evidence" value="ECO:0007669"/>
    <property type="project" value="TreeGrafter"/>
</dbReference>
<dbReference type="PANTHER" id="PTHR10024:SF252">
    <property type="entry name" value="SYNAPTOTAGMIN-12"/>
    <property type="match status" value="1"/>
</dbReference>
<organism evidence="4 5">
    <name type="scientific">Drosophila rubida</name>
    <dbReference type="NCBI Taxonomy" id="30044"/>
    <lineage>
        <taxon>Eukaryota</taxon>
        <taxon>Metazoa</taxon>
        <taxon>Ecdysozoa</taxon>
        <taxon>Arthropoda</taxon>
        <taxon>Hexapoda</taxon>
        <taxon>Insecta</taxon>
        <taxon>Pterygota</taxon>
        <taxon>Neoptera</taxon>
        <taxon>Endopterygota</taxon>
        <taxon>Diptera</taxon>
        <taxon>Brachycera</taxon>
        <taxon>Muscomorpha</taxon>
        <taxon>Ephydroidea</taxon>
        <taxon>Drosophilidae</taxon>
        <taxon>Drosophila</taxon>
    </lineage>
</organism>
<dbReference type="PROSITE" id="PS50004">
    <property type="entry name" value="C2"/>
    <property type="match status" value="2"/>
</dbReference>
<dbReference type="InterPro" id="IPR000008">
    <property type="entry name" value="C2_dom"/>
</dbReference>
<dbReference type="GO" id="GO:0001786">
    <property type="term" value="F:phosphatidylserine binding"/>
    <property type="evidence" value="ECO:0007669"/>
    <property type="project" value="TreeGrafter"/>
</dbReference>
<dbReference type="GO" id="GO:0005509">
    <property type="term" value="F:calcium ion binding"/>
    <property type="evidence" value="ECO:0007669"/>
    <property type="project" value="TreeGrafter"/>
</dbReference>
<dbReference type="PANTHER" id="PTHR10024">
    <property type="entry name" value="SYNAPTOTAGMIN"/>
    <property type="match status" value="1"/>
</dbReference>
<feature type="compositionally biased region" description="Low complexity" evidence="1">
    <location>
        <begin position="119"/>
        <end position="143"/>
    </location>
</feature>
<dbReference type="FunFam" id="2.60.40.150:FF:000294">
    <property type="entry name" value="Synaptotagmin 1-like Protein"/>
    <property type="match status" value="1"/>
</dbReference>
<feature type="domain" description="C2" evidence="3">
    <location>
        <begin position="483"/>
        <end position="609"/>
    </location>
</feature>
<feature type="region of interest" description="Disordered" evidence="1">
    <location>
        <begin position="282"/>
        <end position="324"/>
    </location>
</feature>
<keyword evidence="5" id="KW-1185">Reference proteome</keyword>
<dbReference type="EMBL" id="JAJJHW010000095">
    <property type="protein sequence ID" value="KAH8387095.1"/>
    <property type="molecule type" value="Genomic_DNA"/>
</dbReference>
<evidence type="ECO:0000256" key="2">
    <source>
        <dbReference type="SAM" id="SignalP"/>
    </source>
</evidence>
<gene>
    <name evidence="4" type="ORF">KR093_004643</name>
</gene>
<dbReference type="SUPFAM" id="SSF49562">
    <property type="entry name" value="C2 domain (Calcium/lipid-binding domain, CaLB)"/>
    <property type="match status" value="2"/>
</dbReference>
<feature type="domain" description="C2" evidence="3">
    <location>
        <begin position="616"/>
        <end position="768"/>
    </location>
</feature>
<feature type="signal peptide" evidence="2">
    <location>
        <begin position="1"/>
        <end position="30"/>
    </location>
</feature>
<dbReference type="InterPro" id="IPR035892">
    <property type="entry name" value="C2_domain_sf"/>
</dbReference>
<protein>
    <recommendedName>
        <fullName evidence="3">C2 domain-containing protein</fullName>
    </recommendedName>
</protein>
<dbReference type="Pfam" id="PF00168">
    <property type="entry name" value="C2"/>
    <property type="match status" value="2"/>
</dbReference>
<feature type="region of interest" description="Disordered" evidence="1">
    <location>
        <begin position="197"/>
        <end position="232"/>
    </location>
</feature>
<dbReference type="GO" id="GO:0048791">
    <property type="term" value="P:calcium ion-regulated exocytosis of neurotransmitter"/>
    <property type="evidence" value="ECO:0007669"/>
    <property type="project" value="TreeGrafter"/>
</dbReference>
<evidence type="ECO:0000259" key="3">
    <source>
        <dbReference type="PROSITE" id="PS50004"/>
    </source>
</evidence>
<evidence type="ECO:0000256" key="1">
    <source>
        <dbReference type="SAM" id="MobiDB-lite"/>
    </source>
</evidence>
<feature type="region of interest" description="Disordered" evidence="1">
    <location>
        <begin position="95"/>
        <end position="185"/>
    </location>
</feature>
<proteinExistence type="predicted"/>
<feature type="chain" id="PRO_5042243185" description="C2 domain-containing protein" evidence="2">
    <location>
        <begin position="31"/>
        <end position="805"/>
    </location>
</feature>
<dbReference type="GO" id="GO:0005544">
    <property type="term" value="F:calcium-dependent phospholipid binding"/>
    <property type="evidence" value="ECO:0007669"/>
    <property type="project" value="TreeGrafter"/>
</dbReference>
<dbReference type="GO" id="GO:0000149">
    <property type="term" value="F:SNARE binding"/>
    <property type="evidence" value="ECO:0007669"/>
    <property type="project" value="TreeGrafter"/>
</dbReference>
<dbReference type="GO" id="GO:0005886">
    <property type="term" value="C:plasma membrane"/>
    <property type="evidence" value="ECO:0007669"/>
    <property type="project" value="TreeGrafter"/>
</dbReference>
<name>A0AAD4KCR2_9MUSC</name>
<reference evidence="4" key="1">
    <citation type="journal article" date="2021" name="Mol. Ecol. Resour.">
        <title>Phylogenomic analyses of the genus Drosophila reveals genomic signals of climate adaptation.</title>
        <authorList>
            <person name="Li F."/>
            <person name="Rane R.V."/>
            <person name="Luria V."/>
            <person name="Xiong Z."/>
            <person name="Chen J."/>
            <person name="Li Z."/>
            <person name="Catullo R.A."/>
            <person name="Griffin P.C."/>
            <person name="Schiffer M."/>
            <person name="Pearce S."/>
            <person name="Lee S.F."/>
            <person name="McElroy K."/>
            <person name="Stocker A."/>
            <person name="Shirriffs J."/>
            <person name="Cockerell F."/>
            <person name="Coppin C."/>
            <person name="Sgro C.M."/>
            <person name="Karger A."/>
            <person name="Cain J.W."/>
            <person name="Weber J.A."/>
            <person name="Santpere G."/>
            <person name="Kirschner M.W."/>
            <person name="Hoffmann A.A."/>
            <person name="Oakeshott J.G."/>
            <person name="Zhang G."/>
        </authorList>
    </citation>
    <scope>NUCLEOTIDE SEQUENCE</scope>
    <source>
        <strain evidence="4">BGI-SZ-2011g</strain>
    </source>
</reference>
<keyword evidence="2" id="KW-0732">Signal</keyword>
<evidence type="ECO:0000313" key="5">
    <source>
        <dbReference type="Proteomes" id="UP001200034"/>
    </source>
</evidence>
<accession>A0AAD4KCR2</accession>
<dbReference type="GO" id="GO:0030276">
    <property type="term" value="F:clathrin binding"/>
    <property type="evidence" value="ECO:0007669"/>
    <property type="project" value="TreeGrafter"/>
</dbReference>
<evidence type="ECO:0000313" key="4">
    <source>
        <dbReference type="EMBL" id="KAH8387095.1"/>
    </source>
</evidence>
<sequence>MDGTPMTLTFTSLGLLLVLLLMCLLVACHCLGPRAASWMRMRSRSSKEEKIGLSKHKHKLFHPNGYMASIQSGSEFLLSTSGSFKRFDTIDKEDYNRSQQQQQLLQLQQHNHHHHHHQQQQQQQQQHQQQQQQQQQHQGQQLLMGNGADTTTTPLWNLPQADVSIPPQPLRPAPAPSSAGPSSKTVTFSFSRINELSSPDALESPRANEPRSCLRGAVPQPLEAPPPPRLTTSASVTLSATAIPRPVAKRQISLQQGINRTAVDVAAIKKPTAELHVEALPQPHPQPQLQPQPELEPETEPKPEPERRAPTLKRRNSSTNPFLCESTEQTQVEAVATTTVPTVAPPHNGNPFAHGQSLSSRLLKLHNTNNPFAGLTQRVKGPHMLQKTISEDYLFRKLGANGHANLANGNVSANGNSTWCFGRSLMRQDSSMSLGLGRRNSSQMSLDGSLEGIHLEHGISCDSVNSDASSLCLDQLDQPYTQITGYLCVGLQYEKPNGHSEEQLDLTVSVLEAKDLVYPLSMGLDSLDTFVRIYLVPDHAGGMQTKVVKASLTPAYNETFNFRLKRQHGRHSLWFHLYHNGPAHTLIGEAEMEIGEMARPVTTWIPLSDSRKCNARWGELMFSLSYLPTAERLTIVVVKARNLKLQPDSEADADGDAGQPRKTVSPNTGALQHVFVKVYLMNNDKKVLKKRTSLKRQDRSPTFNESMIFSLPPQGLTTVQLRLTVFGVTETGTLPLGHVIAGSCAVGKGLRHWHQMLSSLRKPVAMWHVLRRAVNQPVFVGGAEAVVAAMQSTLQRASAKRNSIV</sequence>
<dbReference type="Gene3D" id="2.60.40.150">
    <property type="entry name" value="C2 domain"/>
    <property type="match status" value="2"/>
</dbReference>
<dbReference type="Proteomes" id="UP001200034">
    <property type="component" value="Unassembled WGS sequence"/>
</dbReference>
<feature type="compositionally biased region" description="Basic and acidic residues" evidence="1">
    <location>
        <begin position="299"/>
        <end position="309"/>
    </location>
</feature>
<dbReference type="SMART" id="SM00239">
    <property type="entry name" value="C2"/>
    <property type="match status" value="2"/>
</dbReference>
<dbReference type="AlphaFoldDB" id="A0AAD4KCR2"/>
<dbReference type="GO" id="GO:0048488">
    <property type="term" value="P:synaptic vesicle endocytosis"/>
    <property type="evidence" value="ECO:0007669"/>
    <property type="project" value="TreeGrafter"/>
</dbReference>
<dbReference type="GO" id="GO:0098793">
    <property type="term" value="C:presynapse"/>
    <property type="evidence" value="ECO:0007669"/>
    <property type="project" value="GOC"/>
</dbReference>
<dbReference type="CDD" id="cd00030">
    <property type="entry name" value="C2"/>
    <property type="match status" value="1"/>
</dbReference>